<organism evidence="1 2">
    <name type="scientific">Knoellia koreensis</name>
    <dbReference type="NCBI Taxonomy" id="2730921"/>
    <lineage>
        <taxon>Bacteria</taxon>
        <taxon>Bacillati</taxon>
        <taxon>Actinomycetota</taxon>
        <taxon>Actinomycetes</taxon>
        <taxon>Micrococcales</taxon>
        <taxon>Intrasporangiaceae</taxon>
        <taxon>Knoellia</taxon>
    </lineage>
</organism>
<keyword evidence="2" id="KW-1185">Reference proteome</keyword>
<gene>
    <name evidence="1" type="ORF">HJG52_13160</name>
</gene>
<dbReference type="AlphaFoldDB" id="A0A849HIA4"/>
<evidence type="ECO:0000313" key="2">
    <source>
        <dbReference type="Proteomes" id="UP000588586"/>
    </source>
</evidence>
<name>A0A849HIA4_9MICO</name>
<dbReference type="EMBL" id="JABEPQ010000002">
    <property type="protein sequence ID" value="NNM46952.1"/>
    <property type="molecule type" value="Genomic_DNA"/>
</dbReference>
<proteinExistence type="predicted"/>
<dbReference type="RefSeq" id="WP_171243987.1">
    <property type="nucleotide sequence ID" value="NZ_JABEPQ010000002.1"/>
</dbReference>
<comment type="caution">
    <text evidence="1">The sequence shown here is derived from an EMBL/GenBank/DDBJ whole genome shotgun (WGS) entry which is preliminary data.</text>
</comment>
<reference evidence="1 2" key="1">
    <citation type="submission" date="2020-04" db="EMBL/GenBank/DDBJ databases">
        <title>Knoellia sp. isolate from air conditioner.</title>
        <authorList>
            <person name="Chea S."/>
            <person name="Kim D.-U."/>
        </authorList>
    </citation>
    <scope>NUCLEOTIDE SEQUENCE [LARGE SCALE GENOMIC DNA]</scope>
    <source>
        <strain evidence="1 2">DB2414S</strain>
    </source>
</reference>
<accession>A0A849HIA4</accession>
<evidence type="ECO:0000313" key="1">
    <source>
        <dbReference type="EMBL" id="NNM46952.1"/>
    </source>
</evidence>
<dbReference type="Proteomes" id="UP000588586">
    <property type="component" value="Unassembled WGS sequence"/>
</dbReference>
<sequence length="272" mass="30216">MSTSKVWSMIRDVYLGENMAPYRPLAPRRAVLPLATDRIMTRSEVDALPGASRWWADVEAAWETGRKPTETLPLLERFDYQSQLSAQLPLATHRVVYSKAGSSLAAARIASSAAVIDHKLYWAAVGSADEGRYLEAILNSHTLLERVRPLQTKGLFGPRDFDKYVFHVPFPVFDPAIPEHIAIAQLAAQAEQVAAAVDLTMITKFTDARNKVRTALDDAGLARALEVAVGQVLPTLTSRATGHSAHAIRLNRVWPRRPDEDFHRTLVFEARL</sequence>
<protein>
    <submittedName>
        <fullName evidence="1">Uncharacterized protein</fullName>
    </submittedName>
</protein>